<comment type="subcellular location">
    <subcellularLocation>
        <location evidence="1">Mitochondrion</location>
    </subcellularLocation>
</comment>
<evidence type="ECO:0000259" key="7">
    <source>
        <dbReference type="SMART" id="SM00916"/>
    </source>
</evidence>
<accession>A0A2J6QBW2</accession>
<dbReference type="GO" id="GO:0005739">
    <property type="term" value="C:mitochondrion"/>
    <property type="evidence" value="ECO:0007669"/>
    <property type="project" value="UniProtKB-SubCell"/>
</dbReference>
<dbReference type="Pfam" id="PF05047">
    <property type="entry name" value="L51_S25_CI-B8"/>
    <property type="match status" value="1"/>
</dbReference>
<keyword evidence="3" id="KW-0496">Mitochondrion</keyword>
<dbReference type="InterPro" id="IPR007741">
    <property type="entry name" value="Ribosomal_mL43/mS25/NADH_DH"/>
</dbReference>
<evidence type="ECO:0000313" key="9">
    <source>
        <dbReference type="Proteomes" id="UP000235672"/>
    </source>
</evidence>
<dbReference type="OrthoDB" id="1696305at2759"/>
<keyword evidence="9" id="KW-1185">Reference proteome</keyword>
<evidence type="ECO:0000256" key="4">
    <source>
        <dbReference type="ARBA" id="ARBA00023274"/>
    </source>
</evidence>
<dbReference type="GO" id="GO:0003735">
    <property type="term" value="F:structural constituent of ribosome"/>
    <property type="evidence" value="ECO:0007669"/>
    <property type="project" value="InterPro"/>
</dbReference>
<evidence type="ECO:0000313" key="8">
    <source>
        <dbReference type="EMBL" id="PMD23754.1"/>
    </source>
</evidence>
<dbReference type="Proteomes" id="UP000235672">
    <property type="component" value="Unassembled WGS sequence"/>
</dbReference>
<dbReference type="AlphaFoldDB" id="A0A2J6QBW2"/>
<evidence type="ECO:0000256" key="1">
    <source>
        <dbReference type="ARBA" id="ARBA00004173"/>
    </source>
</evidence>
<protein>
    <recommendedName>
        <fullName evidence="7">Ribosomal protein/NADH dehydrogenase domain-containing protein</fullName>
    </recommendedName>
</protein>
<feature type="coiled-coil region" evidence="5">
    <location>
        <begin position="146"/>
        <end position="180"/>
    </location>
</feature>
<dbReference type="PANTHER" id="PTHR13274">
    <property type="entry name" value="MITOCHONDRIAL RIBOSOMAL PROTEIN S25"/>
    <property type="match status" value="1"/>
</dbReference>
<evidence type="ECO:0000256" key="6">
    <source>
        <dbReference type="SAM" id="MobiDB-lite"/>
    </source>
</evidence>
<dbReference type="GO" id="GO:1990904">
    <property type="term" value="C:ribonucleoprotein complex"/>
    <property type="evidence" value="ECO:0007669"/>
    <property type="project" value="UniProtKB-KW"/>
</dbReference>
<gene>
    <name evidence="8" type="ORF">NA56DRAFT_643831</name>
</gene>
<proteinExistence type="predicted"/>
<evidence type="ECO:0000256" key="2">
    <source>
        <dbReference type="ARBA" id="ARBA00022980"/>
    </source>
</evidence>
<feature type="region of interest" description="Disordered" evidence="6">
    <location>
        <begin position="98"/>
        <end position="121"/>
    </location>
</feature>
<sequence>MVAVVRRMRKLRALLAIRLGPGAAVLPPEVTRIHMDFAADIHDGHYGPRKFWRNCLPRLKYHNPAVPMTVNRTTNQTGPALMTVHFTSSVAAATIKPDISSTTTKQTSTGPVPESKAGPPTERTEVINMKHRQDSEILEQLLKLTRAKVVRATAEEQREIQEMEEQNARSERDAAMMAEVNATKKREAEILEQARGEVEAMQD</sequence>
<reference evidence="8 9" key="1">
    <citation type="submission" date="2016-05" db="EMBL/GenBank/DDBJ databases">
        <title>A degradative enzymes factory behind the ericoid mycorrhizal symbiosis.</title>
        <authorList>
            <consortium name="DOE Joint Genome Institute"/>
            <person name="Martino E."/>
            <person name="Morin E."/>
            <person name="Grelet G."/>
            <person name="Kuo A."/>
            <person name="Kohler A."/>
            <person name="Daghino S."/>
            <person name="Barry K."/>
            <person name="Choi C."/>
            <person name="Cichocki N."/>
            <person name="Clum A."/>
            <person name="Copeland A."/>
            <person name="Hainaut M."/>
            <person name="Haridas S."/>
            <person name="Labutti K."/>
            <person name="Lindquist E."/>
            <person name="Lipzen A."/>
            <person name="Khouja H.-R."/>
            <person name="Murat C."/>
            <person name="Ohm R."/>
            <person name="Olson A."/>
            <person name="Spatafora J."/>
            <person name="Veneault-Fourrey C."/>
            <person name="Henrissat B."/>
            <person name="Grigoriev I."/>
            <person name="Martin F."/>
            <person name="Perotto S."/>
        </authorList>
    </citation>
    <scope>NUCLEOTIDE SEQUENCE [LARGE SCALE GENOMIC DNA]</scope>
    <source>
        <strain evidence="8 9">UAMH 7357</strain>
    </source>
</reference>
<evidence type="ECO:0000256" key="3">
    <source>
        <dbReference type="ARBA" id="ARBA00023128"/>
    </source>
</evidence>
<keyword evidence="4" id="KW-0687">Ribonucleoprotein</keyword>
<dbReference type="InterPro" id="IPR040049">
    <property type="entry name" value="Ribosomal_mS25/mL61"/>
</dbReference>
<dbReference type="GO" id="GO:0005840">
    <property type="term" value="C:ribosome"/>
    <property type="evidence" value="ECO:0007669"/>
    <property type="project" value="UniProtKB-KW"/>
</dbReference>
<organism evidence="8 9">
    <name type="scientific">Hyaloscypha hepaticicola</name>
    <dbReference type="NCBI Taxonomy" id="2082293"/>
    <lineage>
        <taxon>Eukaryota</taxon>
        <taxon>Fungi</taxon>
        <taxon>Dikarya</taxon>
        <taxon>Ascomycota</taxon>
        <taxon>Pezizomycotina</taxon>
        <taxon>Leotiomycetes</taxon>
        <taxon>Helotiales</taxon>
        <taxon>Hyaloscyphaceae</taxon>
        <taxon>Hyaloscypha</taxon>
    </lineage>
</organism>
<evidence type="ECO:0000256" key="5">
    <source>
        <dbReference type="SAM" id="Coils"/>
    </source>
</evidence>
<dbReference type="PANTHER" id="PTHR13274:SF2">
    <property type="entry name" value="SMALL RIBOSOMAL SUBUNIT PROTEIN MS25"/>
    <property type="match status" value="1"/>
</dbReference>
<dbReference type="SMART" id="SM00916">
    <property type="entry name" value="L51_S25_CI-B8"/>
    <property type="match status" value="1"/>
</dbReference>
<dbReference type="InterPro" id="IPR036249">
    <property type="entry name" value="Thioredoxin-like_sf"/>
</dbReference>
<keyword evidence="2" id="KW-0689">Ribosomal protein</keyword>
<feature type="compositionally biased region" description="Polar residues" evidence="6">
    <location>
        <begin position="99"/>
        <end position="110"/>
    </location>
</feature>
<name>A0A2J6QBW2_9HELO</name>
<dbReference type="SUPFAM" id="SSF52833">
    <property type="entry name" value="Thioredoxin-like"/>
    <property type="match status" value="1"/>
</dbReference>
<dbReference type="STRING" id="1745343.A0A2J6QBW2"/>
<keyword evidence="5" id="KW-0175">Coiled coil</keyword>
<dbReference type="EMBL" id="KZ613474">
    <property type="protein sequence ID" value="PMD23754.1"/>
    <property type="molecule type" value="Genomic_DNA"/>
</dbReference>
<feature type="domain" description="Ribosomal protein/NADH dehydrogenase" evidence="7">
    <location>
        <begin position="40"/>
        <end position="148"/>
    </location>
</feature>